<evidence type="ECO:0000313" key="1">
    <source>
        <dbReference type="EMBL" id="SVA40413.1"/>
    </source>
</evidence>
<feature type="non-terminal residue" evidence="1">
    <location>
        <position position="1"/>
    </location>
</feature>
<protein>
    <submittedName>
        <fullName evidence="1">Uncharacterized protein</fullName>
    </submittedName>
</protein>
<dbReference type="InterPro" id="IPR051199">
    <property type="entry name" value="LPS_LOS_Heptosyltrfase"/>
</dbReference>
<dbReference type="GO" id="GO:0005829">
    <property type="term" value="C:cytosol"/>
    <property type="evidence" value="ECO:0007669"/>
    <property type="project" value="TreeGrafter"/>
</dbReference>
<dbReference type="PANTHER" id="PTHR30160">
    <property type="entry name" value="TETRAACYLDISACCHARIDE 4'-KINASE-RELATED"/>
    <property type="match status" value="1"/>
</dbReference>
<proteinExistence type="predicted"/>
<dbReference type="Gene3D" id="3.40.50.2000">
    <property type="entry name" value="Glycogen Phosphorylase B"/>
    <property type="match status" value="1"/>
</dbReference>
<accession>A0A381VLT2</accession>
<sequence>LVKMDVVSLEPYRVWEYYNQKCNIIQAFDILINNKGVRELPKPKINLSKEELMAGEKAINDIKKQIKKDKVIIIQPFGRAIQQIDSSFVDKSNRSMEFKNLKNLIRKFQEKDYAVAIMAEFGIEFKDEKYKDEVAMPEKIDLRQWTAIIKYADQFLGCDSVGQHLSYIVDTPCTVVIGQTYPINTSYPKTKNISIIDMGQLEREYDPIRITVDERVSRQGEKLMWMSKEIEDLVVKVVLGEETIEEEDE</sequence>
<gene>
    <name evidence="1" type="ORF">METZ01_LOCUS93267</name>
</gene>
<reference evidence="1" key="1">
    <citation type="submission" date="2018-05" db="EMBL/GenBank/DDBJ databases">
        <authorList>
            <person name="Lanie J.A."/>
            <person name="Ng W.-L."/>
            <person name="Kazmierczak K.M."/>
            <person name="Andrzejewski T.M."/>
            <person name="Davidsen T.M."/>
            <person name="Wayne K.J."/>
            <person name="Tettelin H."/>
            <person name="Glass J.I."/>
            <person name="Rusch D."/>
            <person name="Podicherti R."/>
            <person name="Tsui H.-C.T."/>
            <person name="Winkler M.E."/>
        </authorList>
    </citation>
    <scope>NUCLEOTIDE SEQUENCE</scope>
</reference>
<dbReference type="SUPFAM" id="SSF53756">
    <property type="entry name" value="UDP-Glycosyltransferase/glycogen phosphorylase"/>
    <property type="match status" value="1"/>
</dbReference>
<dbReference type="GO" id="GO:0008713">
    <property type="term" value="F:ADP-heptose-lipopolysaccharide heptosyltransferase activity"/>
    <property type="evidence" value="ECO:0007669"/>
    <property type="project" value="TreeGrafter"/>
</dbReference>
<dbReference type="GO" id="GO:0009244">
    <property type="term" value="P:lipopolysaccharide core region biosynthetic process"/>
    <property type="evidence" value="ECO:0007669"/>
    <property type="project" value="TreeGrafter"/>
</dbReference>
<dbReference type="EMBL" id="UINC01008995">
    <property type="protein sequence ID" value="SVA40413.1"/>
    <property type="molecule type" value="Genomic_DNA"/>
</dbReference>
<name>A0A381VLT2_9ZZZZ</name>
<organism evidence="1">
    <name type="scientific">marine metagenome</name>
    <dbReference type="NCBI Taxonomy" id="408172"/>
    <lineage>
        <taxon>unclassified sequences</taxon>
        <taxon>metagenomes</taxon>
        <taxon>ecological metagenomes</taxon>
    </lineage>
</organism>
<dbReference type="AlphaFoldDB" id="A0A381VLT2"/>